<evidence type="ECO:0000256" key="2">
    <source>
        <dbReference type="ARBA" id="ARBA00022475"/>
    </source>
</evidence>
<protein>
    <submittedName>
        <fullName evidence="7">Effector of murein hydrolase LrgA, UPF0299 family</fullName>
    </submittedName>
</protein>
<evidence type="ECO:0000256" key="1">
    <source>
        <dbReference type="ARBA" id="ARBA00004651"/>
    </source>
</evidence>
<evidence type="ECO:0000256" key="5">
    <source>
        <dbReference type="ARBA" id="ARBA00023136"/>
    </source>
</evidence>
<name>A0A1I6BNX7_9GAMM</name>
<keyword evidence="7" id="KW-0378">Hydrolase</keyword>
<keyword evidence="3 6" id="KW-0812">Transmembrane</keyword>
<dbReference type="PANTHER" id="PTHR33931:SF2">
    <property type="entry name" value="HOLIN-LIKE PROTEIN CIDA"/>
    <property type="match status" value="1"/>
</dbReference>
<feature type="transmembrane region" description="Helical" evidence="6">
    <location>
        <begin position="12"/>
        <end position="42"/>
    </location>
</feature>
<dbReference type="AlphaFoldDB" id="A0A1I6BNX7"/>
<dbReference type="STRING" id="1002526.SAMN05216578_10568"/>
<reference evidence="7 8" key="1">
    <citation type="submission" date="2016-10" db="EMBL/GenBank/DDBJ databases">
        <authorList>
            <person name="de Groot N.N."/>
        </authorList>
    </citation>
    <scope>NUCLEOTIDE SEQUENCE [LARGE SCALE GENOMIC DNA]</scope>
    <source>
        <strain evidence="7 8">JCM 18415</strain>
    </source>
</reference>
<gene>
    <name evidence="7" type="ORF">SAMN05216578_10568</name>
</gene>
<dbReference type="PANTHER" id="PTHR33931">
    <property type="entry name" value="HOLIN-LIKE PROTEIN CIDA-RELATED"/>
    <property type="match status" value="1"/>
</dbReference>
<sequence>MLLIKGLSWLILFQLIGTALNVLFLPFLPSAIIGMVLLVLFLRLRGQVSESIETASGGLLRFLPLLLTPPATGIMMYGSEIAADAAAILVSLTVSFILVVPLTGHLMQYLIKRQARREEA</sequence>
<dbReference type="InterPro" id="IPR005538">
    <property type="entry name" value="LrgA/CidA"/>
</dbReference>
<evidence type="ECO:0000313" key="8">
    <source>
        <dbReference type="Proteomes" id="UP000242815"/>
    </source>
</evidence>
<comment type="subcellular location">
    <subcellularLocation>
        <location evidence="1">Cell membrane</location>
        <topology evidence="1">Multi-pass membrane protein</topology>
    </subcellularLocation>
</comment>
<keyword evidence="5 6" id="KW-0472">Membrane</keyword>
<evidence type="ECO:0000256" key="3">
    <source>
        <dbReference type="ARBA" id="ARBA00022692"/>
    </source>
</evidence>
<feature type="transmembrane region" description="Helical" evidence="6">
    <location>
        <begin position="62"/>
        <end position="79"/>
    </location>
</feature>
<dbReference type="Proteomes" id="UP000242815">
    <property type="component" value="Unassembled WGS sequence"/>
</dbReference>
<evidence type="ECO:0000256" key="6">
    <source>
        <dbReference type="SAM" id="Phobius"/>
    </source>
</evidence>
<organism evidence="7 8">
    <name type="scientific">Halopseudomonas formosensis</name>
    <dbReference type="NCBI Taxonomy" id="1002526"/>
    <lineage>
        <taxon>Bacteria</taxon>
        <taxon>Pseudomonadati</taxon>
        <taxon>Pseudomonadota</taxon>
        <taxon>Gammaproteobacteria</taxon>
        <taxon>Pseudomonadales</taxon>
        <taxon>Pseudomonadaceae</taxon>
        <taxon>Halopseudomonas</taxon>
    </lineage>
</organism>
<feature type="transmembrane region" description="Helical" evidence="6">
    <location>
        <begin position="85"/>
        <end position="107"/>
    </location>
</feature>
<accession>A0A1I6BNX7</accession>
<proteinExistence type="predicted"/>
<evidence type="ECO:0000256" key="4">
    <source>
        <dbReference type="ARBA" id="ARBA00022989"/>
    </source>
</evidence>
<keyword evidence="2" id="KW-1003">Cell membrane</keyword>
<dbReference type="Pfam" id="PF03788">
    <property type="entry name" value="LrgA"/>
    <property type="match status" value="1"/>
</dbReference>
<dbReference type="EMBL" id="FOYD01000005">
    <property type="protein sequence ID" value="SFQ82632.1"/>
    <property type="molecule type" value="Genomic_DNA"/>
</dbReference>
<evidence type="ECO:0000313" key="7">
    <source>
        <dbReference type="EMBL" id="SFQ82632.1"/>
    </source>
</evidence>
<dbReference type="GO" id="GO:0016787">
    <property type="term" value="F:hydrolase activity"/>
    <property type="evidence" value="ECO:0007669"/>
    <property type="project" value="UniProtKB-KW"/>
</dbReference>
<keyword evidence="4 6" id="KW-1133">Transmembrane helix</keyword>
<dbReference type="GO" id="GO:0005886">
    <property type="term" value="C:plasma membrane"/>
    <property type="evidence" value="ECO:0007669"/>
    <property type="project" value="UniProtKB-SubCell"/>
</dbReference>